<dbReference type="GeneID" id="14882965"/>
<sequence>MSQNEHDLSSSNFTACISSKMMEILDGKLDYENEQMEEFYNSPDYVSAHHDSEILSLIHQSKNEIEDINVRIAQQEKQLQDIQNEIQINKETIENESKPLRVIETSLQTVLHNKEITITQIDEVQTQIEDVMRQIELTKQQLAESQDNLFHSEKQRKVLHNEMMELKGNIRVFCRVRPIIFAPSATMYVKENSIVYQQTGFSGNVEKLSFTFDRIFSSLSTQDDVFSEISQLVQSSLDGYETCIFAYGQTGSGKTYTMEGEESHPGMIPLAVLQIFKTIRDLEKIGWVYKVSVRHIEVYNNNIFDLLINGQNSAKLQIKYDKGKIVLPNATNVVVANESEIFKLLQIAHRNRSVAETEYNTTSSRSHSIFILELCGENTEFNQRRLGGLTLVDLAGSEKLNRTIGIERVEETKSINVSLCALRDVIAAISSKASHIPYRNSKLTEVLQNCLGTNSKMLMFVNVSPDERDILETISSLRFATTVNKCSVGVVTRKL</sequence>
<evidence type="ECO:0000313" key="9">
    <source>
        <dbReference type="EMBL" id="ELP83989.1"/>
    </source>
</evidence>
<dbReference type="PANTHER" id="PTHR47972">
    <property type="entry name" value="KINESIN-LIKE PROTEIN KLP-3"/>
    <property type="match status" value="1"/>
</dbReference>
<dbReference type="SMART" id="SM00129">
    <property type="entry name" value="KISc"/>
    <property type="match status" value="1"/>
</dbReference>
<evidence type="ECO:0000256" key="4">
    <source>
        <dbReference type="ARBA" id="ARBA00022840"/>
    </source>
</evidence>
<keyword evidence="7" id="KW-0175">Coiled coil</keyword>
<dbReference type="GO" id="GO:0007018">
    <property type="term" value="P:microtubule-based movement"/>
    <property type="evidence" value="ECO:0007669"/>
    <property type="project" value="InterPro"/>
</dbReference>
<dbReference type="KEGG" id="eiv:EIN_345750"/>
<organism evidence="9 10">
    <name type="scientific">Entamoeba invadens IP1</name>
    <dbReference type="NCBI Taxonomy" id="370355"/>
    <lineage>
        <taxon>Eukaryota</taxon>
        <taxon>Amoebozoa</taxon>
        <taxon>Evosea</taxon>
        <taxon>Archamoebae</taxon>
        <taxon>Mastigamoebida</taxon>
        <taxon>Entamoebidae</taxon>
        <taxon>Entamoeba</taxon>
    </lineage>
</organism>
<name>L7FLE4_ENTIV</name>
<dbReference type="OMA" id="IMCALHG"/>
<protein>
    <submittedName>
        <fullName evidence="9">Kifc1, putative</fullName>
    </submittedName>
</protein>
<gene>
    <name evidence="9" type="ORF">EIN_345750</name>
</gene>
<feature type="domain" description="Kinesin motor" evidence="8">
    <location>
        <begin position="169"/>
        <end position="486"/>
    </location>
</feature>
<dbReference type="InterPro" id="IPR027640">
    <property type="entry name" value="Kinesin-like_fam"/>
</dbReference>
<dbReference type="Proteomes" id="UP000014680">
    <property type="component" value="Unassembled WGS sequence"/>
</dbReference>
<keyword evidence="2" id="KW-0493">Microtubule</keyword>
<keyword evidence="4 6" id="KW-0067">ATP-binding</keyword>
<dbReference type="PROSITE" id="PS50067">
    <property type="entry name" value="KINESIN_MOTOR_2"/>
    <property type="match status" value="1"/>
</dbReference>
<feature type="binding site" evidence="6">
    <location>
        <begin position="248"/>
        <end position="255"/>
    </location>
    <ligand>
        <name>ATP</name>
        <dbReference type="ChEBI" id="CHEBI:30616"/>
    </ligand>
</feature>
<dbReference type="SUPFAM" id="SSF52540">
    <property type="entry name" value="P-loop containing nucleoside triphosphate hydrolases"/>
    <property type="match status" value="1"/>
</dbReference>
<dbReference type="RefSeq" id="XP_004183335.1">
    <property type="nucleotide sequence ID" value="XM_004183287.1"/>
</dbReference>
<evidence type="ECO:0000256" key="6">
    <source>
        <dbReference type="PROSITE-ProRule" id="PRU00283"/>
    </source>
</evidence>
<dbReference type="InterPro" id="IPR036961">
    <property type="entry name" value="Kinesin_motor_dom_sf"/>
</dbReference>
<dbReference type="Pfam" id="PF00225">
    <property type="entry name" value="Kinesin"/>
    <property type="match status" value="1"/>
</dbReference>
<dbReference type="OrthoDB" id="30529at2759"/>
<reference evidence="9 10" key="1">
    <citation type="submission" date="2012-10" db="EMBL/GenBank/DDBJ databases">
        <authorList>
            <person name="Zafar N."/>
            <person name="Inman J."/>
            <person name="Hall N."/>
            <person name="Lorenzi H."/>
            <person name="Caler E."/>
        </authorList>
    </citation>
    <scope>NUCLEOTIDE SEQUENCE [LARGE SCALE GENOMIC DNA]</scope>
    <source>
        <strain evidence="9 10">IP1</strain>
    </source>
</reference>
<evidence type="ECO:0000256" key="5">
    <source>
        <dbReference type="ARBA" id="ARBA00023175"/>
    </source>
</evidence>
<keyword evidence="1" id="KW-0813">Transport</keyword>
<dbReference type="AlphaFoldDB" id="L7FLE4"/>
<evidence type="ECO:0000256" key="2">
    <source>
        <dbReference type="ARBA" id="ARBA00022701"/>
    </source>
</evidence>
<evidence type="ECO:0000256" key="3">
    <source>
        <dbReference type="ARBA" id="ARBA00022741"/>
    </source>
</evidence>
<evidence type="ECO:0000313" key="10">
    <source>
        <dbReference type="Proteomes" id="UP000014680"/>
    </source>
</evidence>
<dbReference type="GO" id="GO:0005524">
    <property type="term" value="F:ATP binding"/>
    <property type="evidence" value="ECO:0007669"/>
    <property type="project" value="UniProtKB-UniRule"/>
</dbReference>
<evidence type="ECO:0000259" key="8">
    <source>
        <dbReference type="PROSITE" id="PS50067"/>
    </source>
</evidence>
<dbReference type="VEuPathDB" id="AmoebaDB:EIN_345750"/>
<dbReference type="PRINTS" id="PR00380">
    <property type="entry name" value="KINESINHEAVY"/>
</dbReference>
<dbReference type="InterPro" id="IPR001752">
    <property type="entry name" value="Kinesin_motor_dom"/>
</dbReference>
<dbReference type="GO" id="GO:0003777">
    <property type="term" value="F:microtubule motor activity"/>
    <property type="evidence" value="ECO:0007669"/>
    <property type="project" value="InterPro"/>
</dbReference>
<dbReference type="InterPro" id="IPR027417">
    <property type="entry name" value="P-loop_NTPase"/>
</dbReference>
<keyword evidence="10" id="KW-1185">Reference proteome</keyword>
<proteinExistence type="inferred from homology"/>
<evidence type="ECO:0000256" key="1">
    <source>
        <dbReference type="ARBA" id="ARBA00022448"/>
    </source>
</evidence>
<dbReference type="PANTHER" id="PTHR47972:SF45">
    <property type="entry name" value="PROTEIN CLARET SEGREGATIONAL"/>
    <property type="match status" value="1"/>
</dbReference>
<evidence type="ECO:0000256" key="7">
    <source>
        <dbReference type="SAM" id="Coils"/>
    </source>
</evidence>
<keyword evidence="3 6" id="KW-0547">Nucleotide-binding</keyword>
<keyword evidence="5 6" id="KW-0505">Motor protein</keyword>
<feature type="coiled-coil region" evidence="7">
    <location>
        <begin position="58"/>
        <end position="92"/>
    </location>
</feature>
<dbReference type="GO" id="GO:0008017">
    <property type="term" value="F:microtubule binding"/>
    <property type="evidence" value="ECO:0007669"/>
    <property type="project" value="InterPro"/>
</dbReference>
<dbReference type="GO" id="GO:0005874">
    <property type="term" value="C:microtubule"/>
    <property type="evidence" value="ECO:0007669"/>
    <property type="project" value="UniProtKB-KW"/>
</dbReference>
<comment type="similarity">
    <text evidence="6">Belongs to the TRAFAC class myosin-kinesin ATPase superfamily. Kinesin family.</text>
</comment>
<accession>L7FLE4</accession>
<dbReference type="Gene3D" id="3.40.850.10">
    <property type="entry name" value="Kinesin motor domain"/>
    <property type="match status" value="1"/>
</dbReference>
<feature type="coiled-coil region" evidence="7">
    <location>
        <begin position="121"/>
        <end position="148"/>
    </location>
</feature>
<dbReference type="EMBL" id="KB207186">
    <property type="protein sequence ID" value="ELP83989.1"/>
    <property type="molecule type" value="Genomic_DNA"/>
</dbReference>